<protein>
    <submittedName>
        <fullName evidence="1">Uncharacterized protein</fullName>
    </submittedName>
</protein>
<dbReference type="EMBL" id="VAUO01000003">
    <property type="protein sequence ID" value="TLP61912.1"/>
    <property type="molecule type" value="Genomic_DNA"/>
</dbReference>
<organism evidence="1 2">
    <name type="scientific">Pseudomonas mosselii</name>
    <dbReference type="NCBI Taxonomy" id="78327"/>
    <lineage>
        <taxon>Bacteria</taxon>
        <taxon>Pseudomonadati</taxon>
        <taxon>Pseudomonadota</taxon>
        <taxon>Gammaproteobacteria</taxon>
        <taxon>Pseudomonadales</taxon>
        <taxon>Pseudomonadaceae</taxon>
        <taxon>Pseudomonas</taxon>
    </lineage>
</organism>
<name>A0A5R8Z7Z4_9PSED</name>
<comment type="caution">
    <text evidence="1">The sequence shown here is derived from an EMBL/GenBank/DDBJ whole genome shotgun (WGS) entry which is preliminary data.</text>
</comment>
<keyword evidence="2" id="KW-1185">Reference proteome</keyword>
<reference evidence="1 2" key="1">
    <citation type="submission" date="2019-05" db="EMBL/GenBank/DDBJ databases">
        <title>Pseudomonas sp. SC006 isolated from lettuce that can produce HBGAs.</title>
        <authorList>
            <person name="Wang D."/>
            <person name="Liao N."/>
            <person name="Liu D."/>
            <person name="Zhang Z."/>
            <person name="Zou S."/>
        </authorList>
    </citation>
    <scope>NUCLEOTIDE SEQUENCE [LARGE SCALE GENOMIC DNA]</scope>
    <source>
        <strain evidence="1 2">SC006</strain>
    </source>
</reference>
<gene>
    <name evidence="1" type="ORF">FEM01_10535</name>
</gene>
<sequence>MGAALAANTGEAGAMHRVVCFAVLRHSGKPASTGGAARLRNQFSVRQRSPKGWVISYRASAALVNPVFWRWCSANS</sequence>
<evidence type="ECO:0000313" key="1">
    <source>
        <dbReference type="EMBL" id="TLP61912.1"/>
    </source>
</evidence>
<accession>A0A5R8Z7Z4</accession>
<evidence type="ECO:0000313" key="2">
    <source>
        <dbReference type="Proteomes" id="UP000309819"/>
    </source>
</evidence>
<proteinExistence type="predicted"/>
<dbReference type="AlphaFoldDB" id="A0A5R8Z7Z4"/>
<dbReference type="Proteomes" id="UP000309819">
    <property type="component" value="Unassembled WGS sequence"/>
</dbReference>